<reference evidence="1 2" key="1">
    <citation type="submission" date="2019-05" db="EMBL/GenBank/DDBJ databases">
        <title>The compact genome of Giardia muris reveals important steps in the evolution of intestinal protozoan parasites.</title>
        <authorList>
            <person name="Xu F."/>
            <person name="Jimenez-Gonzalez A."/>
            <person name="Einarsson E."/>
            <person name="Astvaldsson A."/>
            <person name="Peirasmaki D."/>
            <person name="Eckmann L."/>
            <person name="Andersson J.O."/>
            <person name="Svard S.G."/>
            <person name="Jerlstrom-Hultqvist J."/>
        </authorList>
    </citation>
    <scope>NUCLEOTIDE SEQUENCE [LARGE SCALE GENOMIC DNA]</scope>
    <source>
        <strain evidence="1 2">Roberts-Thomson</strain>
    </source>
</reference>
<protein>
    <submittedName>
        <fullName evidence="1">Uncharacterized protein</fullName>
    </submittedName>
</protein>
<sequence length="270" mass="29638">MLVSTALIGLKYALMAGAHLRLIITGGPGSGKSRLLQGIKELIPDAISHNLNIPSTTITMPTELPRDAPLLLLDNFPEAWNPEEIPSLFIATRRLPYAGQLDHIHLTLVNTPLSQAQGYTKKLVSQISPHVEHLSLSRRLVLLIAHACSTCDPSDDAKRFGTDMRRGMSKEKTGSQSGFVTIHRLKKCIRAFCSLKRIPVPSNLTGDIMFLRKHGYLQVRATTSNMTTMIQQQVTLEELQHLVDTSTVDLSGLVSSSLPTKGMDVSQEPT</sequence>
<comment type="caution">
    <text evidence="1">The sequence shown here is derived from an EMBL/GenBank/DDBJ whole genome shotgun (WGS) entry which is preliminary data.</text>
</comment>
<accession>A0A4Z1SV86</accession>
<dbReference type="EMBL" id="VDLU01000001">
    <property type="protein sequence ID" value="TNJ29704.1"/>
    <property type="molecule type" value="Genomic_DNA"/>
</dbReference>
<organism evidence="1 2">
    <name type="scientific">Giardia muris</name>
    <dbReference type="NCBI Taxonomy" id="5742"/>
    <lineage>
        <taxon>Eukaryota</taxon>
        <taxon>Metamonada</taxon>
        <taxon>Diplomonadida</taxon>
        <taxon>Hexamitidae</taxon>
        <taxon>Giardiinae</taxon>
        <taxon>Giardia</taxon>
    </lineage>
</organism>
<gene>
    <name evidence="1" type="ORF">GMRT_16357</name>
</gene>
<dbReference type="AlphaFoldDB" id="A0A4Z1SV86"/>
<evidence type="ECO:0000313" key="1">
    <source>
        <dbReference type="EMBL" id="TNJ29704.1"/>
    </source>
</evidence>
<dbReference type="Proteomes" id="UP000315496">
    <property type="component" value="Chromosome 1"/>
</dbReference>
<evidence type="ECO:0000313" key="2">
    <source>
        <dbReference type="Proteomes" id="UP000315496"/>
    </source>
</evidence>
<dbReference type="VEuPathDB" id="GiardiaDB:GMRT_16357"/>
<proteinExistence type="predicted"/>
<keyword evidence="2" id="KW-1185">Reference proteome</keyword>
<name>A0A4Z1SV86_GIAMU</name>